<proteinExistence type="predicted"/>
<organism evidence="1 2">
    <name type="scientific">Caerostris extrusa</name>
    <name type="common">Bark spider</name>
    <name type="synonym">Caerostris bankana</name>
    <dbReference type="NCBI Taxonomy" id="172846"/>
    <lineage>
        <taxon>Eukaryota</taxon>
        <taxon>Metazoa</taxon>
        <taxon>Ecdysozoa</taxon>
        <taxon>Arthropoda</taxon>
        <taxon>Chelicerata</taxon>
        <taxon>Arachnida</taxon>
        <taxon>Araneae</taxon>
        <taxon>Araneomorphae</taxon>
        <taxon>Entelegynae</taxon>
        <taxon>Araneoidea</taxon>
        <taxon>Araneidae</taxon>
        <taxon>Caerostris</taxon>
    </lineage>
</organism>
<dbReference type="EMBL" id="BPLR01020261">
    <property type="protein sequence ID" value="GIX76556.1"/>
    <property type="molecule type" value="Genomic_DNA"/>
</dbReference>
<accession>A0AAV4MYV4</accession>
<keyword evidence="2" id="KW-1185">Reference proteome</keyword>
<gene>
    <name evidence="1" type="ORF">CEXT_471941</name>
</gene>
<evidence type="ECO:0000313" key="2">
    <source>
        <dbReference type="Proteomes" id="UP001054945"/>
    </source>
</evidence>
<protein>
    <submittedName>
        <fullName evidence="1">Uncharacterized protein</fullName>
    </submittedName>
</protein>
<dbReference type="AlphaFoldDB" id="A0AAV4MYV4"/>
<sequence length="98" mass="10863">MVEDSFLKLVIAVGSRYQTSNILVLHTCLGSEDLKGIECRTLTAHRKSDSLISVNSSTQDSSDTKQFVTVSRDKLSPGCIHPLEPDEEEKCRILLSKI</sequence>
<comment type="caution">
    <text evidence="1">The sequence shown here is derived from an EMBL/GenBank/DDBJ whole genome shotgun (WGS) entry which is preliminary data.</text>
</comment>
<name>A0AAV4MYV4_CAEEX</name>
<evidence type="ECO:0000313" key="1">
    <source>
        <dbReference type="EMBL" id="GIX76556.1"/>
    </source>
</evidence>
<dbReference type="Proteomes" id="UP001054945">
    <property type="component" value="Unassembled WGS sequence"/>
</dbReference>
<reference evidence="1 2" key="1">
    <citation type="submission" date="2021-06" db="EMBL/GenBank/DDBJ databases">
        <title>Caerostris extrusa draft genome.</title>
        <authorList>
            <person name="Kono N."/>
            <person name="Arakawa K."/>
        </authorList>
    </citation>
    <scope>NUCLEOTIDE SEQUENCE [LARGE SCALE GENOMIC DNA]</scope>
</reference>